<evidence type="ECO:0000256" key="1">
    <source>
        <dbReference type="SAM" id="Phobius"/>
    </source>
</evidence>
<evidence type="ECO:0000313" key="2">
    <source>
        <dbReference type="EMBL" id="OGL86801.1"/>
    </source>
</evidence>
<accession>A0A1F7V8M8</accession>
<dbReference type="Proteomes" id="UP000176593">
    <property type="component" value="Unassembled WGS sequence"/>
</dbReference>
<reference evidence="2 3" key="1">
    <citation type="journal article" date="2016" name="Nat. Commun.">
        <title>Thousands of microbial genomes shed light on interconnected biogeochemical processes in an aquifer system.</title>
        <authorList>
            <person name="Anantharaman K."/>
            <person name="Brown C.T."/>
            <person name="Hug L.A."/>
            <person name="Sharon I."/>
            <person name="Castelle C.J."/>
            <person name="Probst A.J."/>
            <person name="Thomas B.C."/>
            <person name="Singh A."/>
            <person name="Wilkins M.J."/>
            <person name="Karaoz U."/>
            <person name="Brodie E.L."/>
            <person name="Williams K.H."/>
            <person name="Hubbard S.S."/>
            <person name="Banfield J.F."/>
        </authorList>
    </citation>
    <scope>NUCLEOTIDE SEQUENCE [LARGE SCALE GENOMIC DNA]</scope>
</reference>
<feature type="transmembrane region" description="Helical" evidence="1">
    <location>
        <begin position="62"/>
        <end position="82"/>
    </location>
</feature>
<protein>
    <submittedName>
        <fullName evidence="2">Uncharacterized protein</fullName>
    </submittedName>
</protein>
<name>A0A1F7V8M8_9BACT</name>
<dbReference type="EMBL" id="MGEQ01000005">
    <property type="protein sequence ID" value="OGL86801.1"/>
    <property type="molecule type" value="Genomic_DNA"/>
</dbReference>
<organism evidence="2 3">
    <name type="scientific">Candidatus Uhrbacteria bacterium RIFCSPLOWO2_02_FULL_48_18</name>
    <dbReference type="NCBI Taxonomy" id="1802408"/>
    <lineage>
        <taxon>Bacteria</taxon>
        <taxon>Candidatus Uhriibacteriota</taxon>
    </lineage>
</organism>
<feature type="transmembrane region" description="Helical" evidence="1">
    <location>
        <begin position="94"/>
        <end position="113"/>
    </location>
</feature>
<comment type="caution">
    <text evidence="2">The sequence shown here is derived from an EMBL/GenBank/DDBJ whole genome shotgun (WGS) entry which is preliminary data.</text>
</comment>
<proteinExistence type="predicted"/>
<dbReference type="AlphaFoldDB" id="A0A1F7V8M8"/>
<keyword evidence="1" id="KW-0472">Membrane</keyword>
<keyword evidence="1" id="KW-0812">Transmembrane</keyword>
<gene>
    <name evidence="2" type="ORF">A3I41_04460</name>
</gene>
<evidence type="ECO:0000313" key="3">
    <source>
        <dbReference type="Proteomes" id="UP000176593"/>
    </source>
</evidence>
<keyword evidence="1" id="KW-1133">Transmembrane helix</keyword>
<sequence length="208" mass="23805">MFFFCLTQTIVLATITLCSKLTTYNAEELMSMFISPLEVSRSHPLRQSWKKIHGFDLREINIFRTVCVISFVSLLCLVTLVFTKIIPPLGDGWLSNVVSFGLLAGIFYGGMFGCANPRSFDSSLLQCLEHIELKLEDLHSKSWPDLQKRAHEKLLYLATRVIQTEQTFPGNPYQPNRVTAIKEFERVFDLCTRFGLIEAKNYIAYFSS</sequence>